<sequence>MQLRRSHSSTSYVPDSEPEREAIFVRGAHMINAFGCRNEHSTYYLNDVVDGDWFLRAEN</sequence>
<proteinExistence type="predicted"/>
<organism evidence="1 3">
    <name type="scientific">Favolaschia claudopus</name>
    <dbReference type="NCBI Taxonomy" id="2862362"/>
    <lineage>
        <taxon>Eukaryota</taxon>
        <taxon>Fungi</taxon>
        <taxon>Dikarya</taxon>
        <taxon>Basidiomycota</taxon>
        <taxon>Agaricomycotina</taxon>
        <taxon>Agaricomycetes</taxon>
        <taxon>Agaricomycetidae</taxon>
        <taxon>Agaricales</taxon>
        <taxon>Marasmiineae</taxon>
        <taxon>Mycenaceae</taxon>
        <taxon>Favolaschia</taxon>
    </lineage>
</organism>
<evidence type="ECO:0000313" key="2">
    <source>
        <dbReference type="EMBL" id="KAK7014611.1"/>
    </source>
</evidence>
<evidence type="ECO:0000313" key="3">
    <source>
        <dbReference type="Proteomes" id="UP001362999"/>
    </source>
</evidence>
<accession>A0AAW0ACK4</accession>
<evidence type="ECO:0000313" key="1">
    <source>
        <dbReference type="EMBL" id="KAK7006890.1"/>
    </source>
</evidence>
<comment type="caution">
    <text evidence="1">The sequence shown here is derived from an EMBL/GenBank/DDBJ whole genome shotgun (WGS) entry which is preliminary data.</text>
</comment>
<dbReference type="EMBL" id="JAWWNJ010000074">
    <property type="protein sequence ID" value="KAK7006890.1"/>
    <property type="molecule type" value="Genomic_DNA"/>
</dbReference>
<dbReference type="AlphaFoldDB" id="A0AAW0ACK4"/>
<gene>
    <name evidence="2" type="ORF">R3P38DRAFT_2544908</name>
    <name evidence="1" type="ORF">R3P38DRAFT_2555112</name>
</gene>
<keyword evidence="3" id="KW-1185">Reference proteome</keyword>
<name>A0AAW0ACK4_9AGAR</name>
<protein>
    <submittedName>
        <fullName evidence="1">Uncharacterized protein</fullName>
    </submittedName>
</protein>
<reference evidence="1 3" key="1">
    <citation type="journal article" date="2024" name="J Genomics">
        <title>Draft genome sequencing and assembly of Favolaschia claudopus CIRM-BRFM 2984 isolated from oak limbs.</title>
        <authorList>
            <person name="Navarro D."/>
            <person name="Drula E."/>
            <person name="Chaduli D."/>
            <person name="Cazenave R."/>
            <person name="Ahrendt S."/>
            <person name="Wang J."/>
            <person name="Lipzen A."/>
            <person name="Daum C."/>
            <person name="Barry K."/>
            <person name="Grigoriev I.V."/>
            <person name="Favel A."/>
            <person name="Rosso M.N."/>
            <person name="Martin F."/>
        </authorList>
    </citation>
    <scope>NUCLEOTIDE SEQUENCE [LARGE SCALE GENOMIC DNA]</scope>
    <source>
        <strain evidence="1 3">CIRM-BRFM 2984</strain>
    </source>
</reference>
<dbReference type="EMBL" id="JAWWNJ010000056">
    <property type="protein sequence ID" value="KAK7014611.1"/>
    <property type="molecule type" value="Genomic_DNA"/>
</dbReference>
<dbReference type="Proteomes" id="UP001362999">
    <property type="component" value="Unassembled WGS sequence"/>
</dbReference>